<keyword evidence="2" id="KW-1185">Reference proteome</keyword>
<proteinExistence type="predicted"/>
<organism evidence="1 2">
    <name type="scientific">Collybia nuda</name>
    <dbReference type="NCBI Taxonomy" id="64659"/>
    <lineage>
        <taxon>Eukaryota</taxon>
        <taxon>Fungi</taxon>
        <taxon>Dikarya</taxon>
        <taxon>Basidiomycota</taxon>
        <taxon>Agaricomycotina</taxon>
        <taxon>Agaricomycetes</taxon>
        <taxon>Agaricomycetidae</taxon>
        <taxon>Agaricales</taxon>
        <taxon>Tricholomatineae</taxon>
        <taxon>Clitocybaceae</taxon>
        <taxon>Collybia</taxon>
    </lineage>
</organism>
<name>A0A9P5XVF6_9AGAR</name>
<dbReference type="Proteomes" id="UP000807353">
    <property type="component" value="Unassembled WGS sequence"/>
</dbReference>
<dbReference type="EMBL" id="MU150359">
    <property type="protein sequence ID" value="KAF9457759.1"/>
    <property type="molecule type" value="Genomic_DNA"/>
</dbReference>
<accession>A0A9P5XVF6</accession>
<reference evidence="1" key="1">
    <citation type="submission" date="2020-11" db="EMBL/GenBank/DDBJ databases">
        <authorList>
            <consortium name="DOE Joint Genome Institute"/>
            <person name="Ahrendt S."/>
            <person name="Riley R."/>
            <person name="Andreopoulos W."/>
            <person name="Labutti K."/>
            <person name="Pangilinan J."/>
            <person name="Ruiz-Duenas F.J."/>
            <person name="Barrasa J.M."/>
            <person name="Sanchez-Garcia M."/>
            <person name="Camarero S."/>
            <person name="Miyauchi S."/>
            <person name="Serrano A."/>
            <person name="Linde D."/>
            <person name="Babiker R."/>
            <person name="Drula E."/>
            <person name="Ayuso-Fernandez I."/>
            <person name="Pacheco R."/>
            <person name="Padilla G."/>
            <person name="Ferreira P."/>
            <person name="Barriuso J."/>
            <person name="Kellner H."/>
            <person name="Castanera R."/>
            <person name="Alfaro M."/>
            <person name="Ramirez L."/>
            <person name="Pisabarro A.G."/>
            <person name="Kuo A."/>
            <person name="Tritt A."/>
            <person name="Lipzen A."/>
            <person name="He G."/>
            <person name="Yan M."/>
            <person name="Ng V."/>
            <person name="Cullen D."/>
            <person name="Martin F."/>
            <person name="Rosso M.-N."/>
            <person name="Henrissat B."/>
            <person name="Hibbett D."/>
            <person name="Martinez A.T."/>
            <person name="Grigoriev I.V."/>
        </authorList>
    </citation>
    <scope>NUCLEOTIDE SEQUENCE</scope>
    <source>
        <strain evidence="1">CBS 247.69</strain>
    </source>
</reference>
<comment type="caution">
    <text evidence="1">The sequence shown here is derived from an EMBL/GenBank/DDBJ whole genome shotgun (WGS) entry which is preliminary data.</text>
</comment>
<gene>
    <name evidence="1" type="ORF">BDZ94DRAFT_188522</name>
</gene>
<dbReference type="OrthoDB" id="972532at2759"/>
<evidence type="ECO:0000313" key="2">
    <source>
        <dbReference type="Proteomes" id="UP000807353"/>
    </source>
</evidence>
<evidence type="ECO:0000313" key="1">
    <source>
        <dbReference type="EMBL" id="KAF9457759.1"/>
    </source>
</evidence>
<sequence>MRGGVDIILGCKGNTPPQLWTLLPQMDGPPELEKWNINFHQSIKITGPGYFSGHLDRMIVCTGTDGEIVICDRETGLVLFQASAGVPDVVPRPIACIPSSQNTLTIATTEKRHLKIWTTACLYNSEHIPP</sequence>
<protein>
    <submittedName>
        <fullName evidence="1">Uncharacterized protein</fullName>
    </submittedName>
</protein>
<dbReference type="AlphaFoldDB" id="A0A9P5XVF6"/>